<keyword evidence="1" id="KW-0732">Signal</keyword>
<sequence>MGKIKMKVFLSVLTLAAVYAVADVDEAAPNTSQEEVSEASPSQQDSVLDWLCSPKVLLNSLNLS</sequence>
<feature type="signal peptide" evidence="1">
    <location>
        <begin position="1"/>
        <end position="22"/>
    </location>
</feature>
<dbReference type="RefSeq" id="WP_143159459.1">
    <property type="nucleotide sequence ID" value="NZ_FRAW01000028.1"/>
</dbReference>
<evidence type="ECO:0000256" key="1">
    <source>
        <dbReference type="SAM" id="SignalP"/>
    </source>
</evidence>
<gene>
    <name evidence="2" type="ORF">SAMN05720469_1281</name>
</gene>
<feature type="chain" id="PRO_5012455154" evidence="1">
    <location>
        <begin position="23"/>
        <end position="64"/>
    </location>
</feature>
<accession>A0A1M6WZN1</accession>
<evidence type="ECO:0000313" key="2">
    <source>
        <dbReference type="EMBL" id="SHK99123.1"/>
    </source>
</evidence>
<protein>
    <submittedName>
        <fullName evidence="2">Uncharacterized protein</fullName>
    </submittedName>
</protein>
<dbReference type="Proteomes" id="UP000184275">
    <property type="component" value="Unassembled WGS sequence"/>
</dbReference>
<reference evidence="3" key="1">
    <citation type="submission" date="2016-11" db="EMBL/GenBank/DDBJ databases">
        <authorList>
            <person name="Varghese N."/>
            <person name="Submissions S."/>
        </authorList>
    </citation>
    <scope>NUCLEOTIDE SEQUENCE [LARGE SCALE GENOMIC DNA]</scope>
    <source>
        <strain evidence="3">UWOS</strain>
    </source>
</reference>
<evidence type="ECO:0000313" key="3">
    <source>
        <dbReference type="Proteomes" id="UP000184275"/>
    </source>
</evidence>
<dbReference type="EMBL" id="FRAW01000028">
    <property type="protein sequence ID" value="SHK99123.1"/>
    <property type="molecule type" value="Genomic_DNA"/>
</dbReference>
<proteinExistence type="predicted"/>
<organism evidence="2 3">
    <name type="scientific">Fibrobacter intestinalis</name>
    <dbReference type="NCBI Taxonomy" id="28122"/>
    <lineage>
        <taxon>Bacteria</taxon>
        <taxon>Pseudomonadati</taxon>
        <taxon>Fibrobacterota</taxon>
        <taxon>Fibrobacteria</taxon>
        <taxon>Fibrobacterales</taxon>
        <taxon>Fibrobacteraceae</taxon>
        <taxon>Fibrobacter</taxon>
    </lineage>
</organism>
<name>A0A1M6WZN1_9BACT</name>
<keyword evidence="3" id="KW-1185">Reference proteome</keyword>
<dbReference type="AlphaFoldDB" id="A0A1M6WZN1"/>